<reference evidence="1 2" key="1">
    <citation type="submission" date="2011-06" db="EMBL/GenBank/DDBJ databases">
        <title>The Genome Sequence of Fusarium oxysporum FOSC 3-a.</title>
        <authorList>
            <consortium name="The Broad Institute Genome Sequencing Platform"/>
            <person name="Ma L.-J."/>
            <person name="Gale L.R."/>
            <person name="Schwartz D.C."/>
            <person name="Zhou S."/>
            <person name="Corby-Kistler H."/>
            <person name="Young S.K."/>
            <person name="Zeng Q."/>
            <person name="Gargeya S."/>
            <person name="Fitzgerald M."/>
            <person name="Haas B."/>
            <person name="Abouelleil A."/>
            <person name="Alvarado L."/>
            <person name="Arachchi H.M."/>
            <person name="Berlin A."/>
            <person name="Brown A."/>
            <person name="Chapman S.B."/>
            <person name="Chen Z."/>
            <person name="Dunbar C."/>
            <person name="Freedman E."/>
            <person name="Gearin G."/>
            <person name="Gellesch M."/>
            <person name="Goldberg J."/>
            <person name="Griggs A."/>
            <person name="Gujja S."/>
            <person name="Heiman D."/>
            <person name="Howarth C."/>
            <person name="Larson L."/>
            <person name="Lui A."/>
            <person name="MacDonald P.J.P."/>
            <person name="Mehta T."/>
            <person name="Montmayeur A."/>
            <person name="Murphy C."/>
            <person name="Neiman D."/>
            <person name="Pearson M."/>
            <person name="Priest M."/>
            <person name="Roberts A."/>
            <person name="Saif S."/>
            <person name="Shea T."/>
            <person name="Shenoy N."/>
            <person name="Sisk P."/>
            <person name="Stolte C."/>
            <person name="Sykes S."/>
            <person name="Wortman J."/>
            <person name="Nusbaum C."/>
            <person name="Birren B."/>
        </authorList>
    </citation>
    <scope>NUCLEOTIDE SEQUENCE [LARGE SCALE GENOMIC DNA]</scope>
    <source>
        <strain evidence="2">FOSC 3-a</strain>
    </source>
</reference>
<accession>W9I789</accession>
<evidence type="ECO:0000313" key="1">
    <source>
        <dbReference type="EMBL" id="EWY88784.1"/>
    </source>
</evidence>
<dbReference type="HOGENOM" id="CLU_2440920_0_0_1"/>
<gene>
    <name evidence="1" type="ORF">FOYG_09835</name>
</gene>
<organism evidence="1 2">
    <name type="scientific">Fusarium oxysporum NRRL 32931</name>
    <dbReference type="NCBI Taxonomy" id="660029"/>
    <lineage>
        <taxon>Eukaryota</taxon>
        <taxon>Fungi</taxon>
        <taxon>Dikarya</taxon>
        <taxon>Ascomycota</taxon>
        <taxon>Pezizomycotina</taxon>
        <taxon>Sordariomycetes</taxon>
        <taxon>Hypocreomycetidae</taxon>
        <taxon>Hypocreales</taxon>
        <taxon>Nectriaceae</taxon>
        <taxon>Fusarium</taxon>
        <taxon>Fusarium oxysporum species complex</taxon>
    </lineage>
</organism>
<sequence>MAPITRSRGRVRVKALPASQARRFFPNQLEAYKGKILRPDGQNLGLCWGVEPPFSHYCFRSLAYSAWYDREGGLYSSLAAVSDMGAVRVAGFKSVVLPRTYGPAAFSV</sequence>
<dbReference type="Proteomes" id="UP000030753">
    <property type="component" value="Unassembled WGS sequence"/>
</dbReference>
<evidence type="ECO:0000313" key="2">
    <source>
        <dbReference type="Proteomes" id="UP000030753"/>
    </source>
</evidence>
<dbReference type="AlphaFoldDB" id="W9I789"/>
<dbReference type="EMBL" id="JH717844">
    <property type="protein sequence ID" value="EWY88784.1"/>
    <property type="molecule type" value="Genomic_DNA"/>
</dbReference>
<name>W9I789_FUSOX</name>
<protein>
    <submittedName>
        <fullName evidence="1">Uncharacterized protein</fullName>
    </submittedName>
</protein>
<proteinExistence type="predicted"/>